<dbReference type="PANTHER" id="PTHR43266">
    <property type="entry name" value="MACROLIDE-EFFLUX PROTEIN"/>
    <property type="match status" value="1"/>
</dbReference>
<feature type="domain" description="Major facilitator superfamily (MFS) profile" evidence="8">
    <location>
        <begin position="165"/>
        <end position="406"/>
    </location>
</feature>
<evidence type="ECO:0000256" key="4">
    <source>
        <dbReference type="ARBA" id="ARBA00022692"/>
    </source>
</evidence>
<evidence type="ECO:0000256" key="1">
    <source>
        <dbReference type="ARBA" id="ARBA00004651"/>
    </source>
</evidence>
<feature type="transmembrane region" description="Helical" evidence="7">
    <location>
        <begin position="338"/>
        <end position="362"/>
    </location>
</feature>
<evidence type="ECO:0000256" key="3">
    <source>
        <dbReference type="ARBA" id="ARBA00022475"/>
    </source>
</evidence>
<comment type="caution">
    <text evidence="9">The sequence shown here is derived from an EMBL/GenBank/DDBJ whole genome shotgun (WGS) entry which is preliminary data.</text>
</comment>
<reference evidence="9" key="1">
    <citation type="submission" date="2022-10" db="EMBL/GenBank/DDBJ databases">
        <title>The WGS of Solirubrobacter phytolaccae KCTC 29190.</title>
        <authorList>
            <person name="Jiang Z."/>
        </authorList>
    </citation>
    <scope>NUCLEOTIDE SEQUENCE</scope>
    <source>
        <strain evidence="9">KCTC 29190</strain>
    </source>
</reference>
<keyword evidence="4 7" id="KW-0812">Transmembrane</keyword>
<dbReference type="CDD" id="cd06173">
    <property type="entry name" value="MFS_MefA_like"/>
    <property type="match status" value="1"/>
</dbReference>
<evidence type="ECO:0000256" key="6">
    <source>
        <dbReference type="ARBA" id="ARBA00023136"/>
    </source>
</evidence>
<accession>A0A9X3N825</accession>
<keyword evidence="5 7" id="KW-1133">Transmembrane helix</keyword>
<evidence type="ECO:0000259" key="8">
    <source>
        <dbReference type="PROSITE" id="PS50850"/>
    </source>
</evidence>
<keyword evidence="6 7" id="KW-0472">Membrane</keyword>
<dbReference type="Pfam" id="PF07690">
    <property type="entry name" value="MFS_1"/>
    <property type="match status" value="2"/>
</dbReference>
<dbReference type="GO" id="GO:0022857">
    <property type="term" value="F:transmembrane transporter activity"/>
    <property type="evidence" value="ECO:0007669"/>
    <property type="project" value="InterPro"/>
</dbReference>
<dbReference type="Gene3D" id="1.20.1250.20">
    <property type="entry name" value="MFS general substrate transporter like domains"/>
    <property type="match status" value="1"/>
</dbReference>
<feature type="transmembrane region" description="Helical" evidence="7">
    <location>
        <begin position="154"/>
        <end position="184"/>
    </location>
</feature>
<dbReference type="SUPFAM" id="SSF103473">
    <property type="entry name" value="MFS general substrate transporter"/>
    <property type="match status" value="1"/>
</dbReference>
<feature type="transmembrane region" description="Helical" evidence="7">
    <location>
        <begin position="91"/>
        <end position="117"/>
    </location>
</feature>
<dbReference type="InterPro" id="IPR036259">
    <property type="entry name" value="MFS_trans_sf"/>
</dbReference>
<evidence type="ECO:0000256" key="2">
    <source>
        <dbReference type="ARBA" id="ARBA00022448"/>
    </source>
</evidence>
<dbReference type="InterPro" id="IPR020846">
    <property type="entry name" value="MFS_dom"/>
</dbReference>
<feature type="transmembrane region" description="Helical" evidence="7">
    <location>
        <begin position="49"/>
        <end position="71"/>
    </location>
</feature>
<dbReference type="PANTHER" id="PTHR43266:SF2">
    <property type="entry name" value="MAJOR FACILITATOR SUPERFAMILY (MFS) PROFILE DOMAIN-CONTAINING PROTEIN"/>
    <property type="match status" value="1"/>
</dbReference>
<feature type="transmembrane region" description="Helical" evidence="7">
    <location>
        <begin position="303"/>
        <end position="326"/>
    </location>
</feature>
<name>A0A9X3N825_9ACTN</name>
<evidence type="ECO:0000313" key="10">
    <source>
        <dbReference type="Proteomes" id="UP001147653"/>
    </source>
</evidence>
<gene>
    <name evidence="9" type="ORF">OJ997_07545</name>
</gene>
<comment type="subcellular location">
    <subcellularLocation>
        <location evidence="1">Cell membrane</location>
        <topology evidence="1">Multi-pass membrane protein</topology>
    </subcellularLocation>
</comment>
<feature type="transmembrane region" description="Helical" evidence="7">
    <location>
        <begin position="215"/>
        <end position="235"/>
    </location>
</feature>
<evidence type="ECO:0000313" key="9">
    <source>
        <dbReference type="EMBL" id="MDA0180144.1"/>
    </source>
</evidence>
<sequence>MKPMMDMWRNERRARWFFAAHAQGALGAGAGYIALLVLAYERIGSAWGATAVLLADLLPAMLLGPLLGAAIDRTSRLGGAILADVIRASAFGALVFTHGTGAMIALALLAGFGTALFRPSTWALLPGLVAPTRLAPATGLFNAVRDTGQLLGPVLAAGLLVVASPAAVLGINAITFGLSALLLLRLRGHIRRPAAADADEDGTADSLRGVLRDRVVRIMVGTSATVTLCAATMNVGELVLAQRDLKAGATGFALLVSVYGFGLIVGALCAGRDGGDARLCYFAGLAGIAVGMLSTAFAPGLGFALFTFGFTGAANGLFSTSNRILLTRAIPERVHGRAFGLVDSLDSWGFGLAVIAGGALATAFGGRAIFGISGTILLVVWACAAFLLRERTSRAPVPTLIPATQG</sequence>
<dbReference type="InterPro" id="IPR011701">
    <property type="entry name" value="MFS"/>
</dbReference>
<keyword evidence="3" id="KW-1003">Cell membrane</keyword>
<keyword evidence="10" id="KW-1185">Reference proteome</keyword>
<feature type="transmembrane region" description="Helical" evidence="7">
    <location>
        <begin position="247"/>
        <end position="270"/>
    </location>
</feature>
<evidence type="ECO:0000256" key="7">
    <source>
        <dbReference type="SAM" id="Phobius"/>
    </source>
</evidence>
<evidence type="ECO:0000256" key="5">
    <source>
        <dbReference type="ARBA" id="ARBA00022989"/>
    </source>
</evidence>
<organism evidence="9 10">
    <name type="scientific">Solirubrobacter phytolaccae</name>
    <dbReference type="NCBI Taxonomy" id="1404360"/>
    <lineage>
        <taxon>Bacteria</taxon>
        <taxon>Bacillati</taxon>
        <taxon>Actinomycetota</taxon>
        <taxon>Thermoleophilia</taxon>
        <taxon>Solirubrobacterales</taxon>
        <taxon>Solirubrobacteraceae</taxon>
        <taxon>Solirubrobacter</taxon>
    </lineage>
</organism>
<dbReference type="AlphaFoldDB" id="A0A9X3N825"/>
<protein>
    <submittedName>
        <fullName evidence="9">MFS transporter</fullName>
    </submittedName>
</protein>
<proteinExistence type="predicted"/>
<dbReference type="Proteomes" id="UP001147653">
    <property type="component" value="Unassembled WGS sequence"/>
</dbReference>
<feature type="transmembrane region" description="Helical" evidence="7">
    <location>
        <begin position="279"/>
        <end position="297"/>
    </location>
</feature>
<dbReference type="EMBL" id="JAPDDP010000010">
    <property type="protein sequence ID" value="MDA0180144.1"/>
    <property type="molecule type" value="Genomic_DNA"/>
</dbReference>
<dbReference type="PROSITE" id="PS50850">
    <property type="entry name" value="MFS"/>
    <property type="match status" value="1"/>
</dbReference>
<feature type="transmembrane region" description="Helical" evidence="7">
    <location>
        <begin position="368"/>
        <end position="388"/>
    </location>
</feature>
<keyword evidence="2" id="KW-0813">Transport</keyword>
<dbReference type="GO" id="GO:0005886">
    <property type="term" value="C:plasma membrane"/>
    <property type="evidence" value="ECO:0007669"/>
    <property type="project" value="UniProtKB-SubCell"/>
</dbReference>
<dbReference type="RefSeq" id="WP_270024453.1">
    <property type="nucleotide sequence ID" value="NZ_JAPDDP010000010.1"/>
</dbReference>